<feature type="domain" description="Calpain catalytic" evidence="3">
    <location>
        <begin position="14"/>
        <end position="65"/>
    </location>
</feature>
<gene>
    <name evidence="4" type="primary">CAPN11</name>
    <name evidence="4" type="ORF">P7K49_008043</name>
</gene>
<sequence length="65" mass="7434">MAGKGLEEVTSDSELESMTDKLLVRGHAYSVTGLRDVHYRGKMETLIRVRNPWGRIEWNGAWSDK</sequence>
<reference evidence="4 5" key="1">
    <citation type="submission" date="2023-05" db="EMBL/GenBank/DDBJ databases">
        <title>B98-5 Cell Line De Novo Hybrid Assembly: An Optical Mapping Approach.</title>
        <authorList>
            <person name="Kananen K."/>
            <person name="Auerbach J.A."/>
            <person name="Kautto E."/>
            <person name="Blachly J.S."/>
        </authorList>
    </citation>
    <scope>NUCLEOTIDE SEQUENCE [LARGE SCALE GENOMIC DNA]</scope>
    <source>
        <strain evidence="4">B95-8</strain>
        <tissue evidence="4">Cell line</tissue>
    </source>
</reference>
<dbReference type="PANTHER" id="PTHR10183">
    <property type="entry name" value="CALPAIN"/>
    <property type="match status" value="1"/>
</dbReference>
<keyword evidence="5" id="KW-1185">Reference proteome</keyword>
<evidence type="ECO:0000313" key="5">
    <source>
        <dbReference type="Proteomes" id="UP001266305"/>
    </source>
</evidence>
<dbReference type="EMBL" id="JASSZA010000004">
    <property type="protein sequence ID" value="KAK2113777.1"/>
    <property type="molecule type" value="Genomic_DNA"/>
</dbReference>
<dbReference type="Proteomes" id="UP001266305">
    <property type="component" value="Unassembled WGS sequence"/>
</dbReference>
<organism evidence="4 5">
    <name type="scientific">Saguinus oedipus</name>
    <name type="common">Cotton-top tamarin</name>
    <name type="synonym">Oedipomidas oedipus</name>
    <dbReference type="NCBI Taxonomy" id="9490"/>
    <lineage>
        <taxon>Eukaryota</taxon>
        <taxon>Metazoa</taxon>
        <taxon>Chordata</taxon>
        <taxon>Craniata</taxon>
        <taxon>Vertebrata</taxon>
        <taxon>Euteleostomi</taxon>
        <taxon>Mammalia</taxon>
        <taxon>Eutheria</taxon>
        <taxon>Euarchontoglires</taxon>
        <taxon>Primates</taxon>
        <taxon>Haplorrhini</taxon>
        <taxon>Platyrrhini</taxon>
        <taxon>Cebidae</taxon>
        <taxon>Callitrichinae</taxon>
        <taxon>Saguinus</taxon>
    </lineage>
</organism>
<name>A0ABQ9VWN4_SAGOE</name>
<proteinExistence type="inferred from homology"/>
<comment type="caution">
    <text evidence="2">Lacks conserved residue(s) required for the propagation of feature annotation.</text>
</comment>
<dbReference type="InterPro" id="IPR022684">
    <property type="entry name" value="Calpain_cysteine_protease"/>
</dbReference>
<evidence type="ECO:0000256" key="1">
    <source>
        <dbReference type="ARBA" id="ARBA00007623"/>
    </source>
</evidence>
<dbReference type="PANTHER" id="PTHR10183:SF322">
    <property type="entry name" value="CALPAIN-11"/>
    <property type="match status" value="1"/>
</dbReference>
<evidence type="ECO:0000313" key="4">
    <source>
        <dbReference type="EMBL" id="KAK2113777.1"/>
    </source>
</evidence>
<evidence type="ECO:0000256" key="2">
    <source>
        <dbReference type="PROSITE-ProRule" id="PRU00239"/>
    </source>
</evidence>
<dbReference type="SUPFAM" id="SSF54001">
    <property type="entry name" value="Cysteine proteinases"/>
    <property type="match status" value="1"/>
</dbReference>
<dbReference type="InterPro" id="IPR038765">
    <property type="entry name" value="Papain-like_cys_pep_sf"/>
</dbReference>
<dbReference type="PROSITE" id="PS50203">
    <property type="entry name" value="CALPAIN_CAT"/>
    <property type="match status" value="1"/>
</dbReference>
<accession>A0ABQ9VWN4</accession>
<evidence type="ECO:0000259" key="3">
    <source>
        <dbReference type="PROSITE" id="PS50203"/>
    </source>
</evidence>
<comment type="caution">
    <text evidence="4">The sequence shown here is derived from an EMBL/GenBank/DDBJ whole genome shotgun (WGS) entry which is preliminary data.</text>
</comment>
<comment type="similarity">
    <text evidence="1">Belongs to the peptidase C2 family.</text>
</comment>
<protein>
    <submittedName>
        <fullName evidence="4">Calpain-11</fullName>
    </submittedName>
</protein>
<dbReference type="Gene3D" id="3.90.70.10">
    <property type="entry name" value="Cysteine proteinases"/>
    <property type="match status" value="1"/>
</dbReference>
<dbReference type="InterPro" id="IPR001300">
    <property type="entry name" value="Peptidase_C2_calpain_cat"/>
</dbReference>
<dbReference type="Pfam" id="PF00648">
    <property type="entry name" value="Peptidase_C2"/>
    <property type="match status" value="1"/>
</dbReference>